<proteinExistence type="predicted"/>
<keyword evidence="2" id="KW-1185">Reference proteome</keyword>
<gene>
    <name evidence="1" type="ORF">JY651_14535</name>
</gene>
<dbReference type="RefSeq" id="WP_206727612.1">
    <property type="nucleotide sequence ID" value="NZ_CP071090.1"/>
</dbReference>
<sequence>MTVESAFLASVASYLSGLTLSPAPKSVGAVEPAASSELPAVVLSLEESSRPRIGLGDTGSVITGALPWTARIDLNNPRLPEDPSFSLVSPDRLRLTLPHGGLVRSDGSEGALGPADLTVTVKGTPYTVVSGTPGANQVSADPAVGVLTFADPLDTSGLVVVTYFLGQWERRVERLNGVLRVDTCTGAGLDAVQLSDAVVEALLGPGARGAVARLISIQLRSLGSVGVPGEAPPQARRRTALLGFEFERDVDRPESSGGVIREIPVTANVGVPDGG</sequence>
<protein>
    <submittedName>
        <fullName evidence="1">Uncharacterized protein</fullName>
    </submittedName>
</protein>
<dbReference type="EMBL" id="CP071090">
    <property type="protein sequence ID" value="QSQ26062.1"/>
    <property type="molecule type" value="Genomic_DNA"/>
</dbReference>
<accession>A0ABX7P6E9</accession>
<dbReference type="Proteomes" id="UP000662747">
    <property type="component" value="Chromosome"/>
</dbReference>
<reference evidence="1 2" key="1">
    <citation type="submission" date="2021-02" db="EMBL/GenBank/DDBJ databases">
        <title>De Novo genome assembly of isolated myxobacteria.</title>
        <authorList>
            <person name="Stevens D.C."/>
        </authorList>
    </citation>
    <scope>NUCLEOTIDE SEQUENCE [LARGE SCALE GENOMIC DNA]</scope>
    <source>
        <strain evidence="2">SCPEA02</strain>
    </source>
</reference>
<evidence type="ECO:0000313" key="2">
    <source>
        <dbReference type="Proteomes" id="UP000662747"/>
    </source>
</evidence>
<evidence type="ECO:0000313" key="1">
    <source>
        <dbReference type="EMBL" id="QSQ26062.1"/>
    </source>
</evidence>
<name>A0ABX7P6E9_9BACT</name>
<organism evidence="1 2">
    <name type="scientific">Pyxidicoccus parkwayensis</name>
    <dbReference type="NCBI Taxonomy" id="2813578"/>
    <lineage>
        <taxon>Bacteria</taxon>
        <taxon>Pseudomonadati</taxon>
        <taxon>Myxococcota</taxon>
        <taxon>Myxococcia</taxon>
        <taxon>Myxococcales</taxon>
        <taxon>Cystobacterineae</taxon>
        <taxon>Myxococcaceae</taxon>
        <taxon>Pyxidicoccus</taxon>
    </lineage>
</organism>